<dbReference type="EMBL" id="JWZX01003131">
    <property type="protein sequence ID" value="KOO24053.1"/>
    <property type="molecule type" value="Genomic_DNA"/>
</dbReference>
<dbReference type="OrthoDB" id="309640at2759"/>
<sequence length="163" mass="17452">MCIPKTVDLTGVTAAVSTERSGSNTFVTLDWSRIMGTLPFKIPFCSATLCDDGTIYVSGTIGLRPVSADGESQAPSIVKGGPMAEARRTMEIIEATLKACGATLENITMVHVYLVDNTKERFAEMNEGYLQFWGDRPLPARITVGCSALALGSCVEIDVIAKK</sequence>
<dbReference type="SUPFAM" id="SSF55298">
    <property type="entry name" value="YjgF-like"/>
    <property type="match status" value="1"/>
</dbReference>
<dbReference type="GO" id="GO:0019239">
    <property type="term" value="F:deaminase activity"/>
    <property type="evidence" value="ECO:0007669"/>
    <property type="project" value="TreeGrafter"/>
</dbReference>
<organism evidence="1 2">
    <name type="scientific">Chrysochromulina tobinii</name>
    <dbReference type="NCBI Taxonomy" id="1460289"/>
    <lineage>
        <taxon>Eukaryota</taxon>
        <taxon>Haptista</taxon>
        <taxon>Haptophyta</taxon>
        <taxon>Prymnesiophyceae</taxon>
        <taxon>Prymnesiales</taxon>
        <taxon>Chrysochromulinaceae</taxon>
        <taxon>Chrysochromulina</taxon>
    </lineage>
</organism>
<accession>A0A0M0JCX1</accession>
<dbReference type="GO" id="GO:0005829">
    <property type="term" value="C:cytosol"/>
    <property type="evidence" value="ECO:0007669"/>
    <property type="project" value="TreeGrafter"/>
</dbReference>
<evidence type="ECO:0000313" key="2">
    <source>
        <dbReference type="Proteomes" id="UP000037460"/>
    </source>
</evidence>
<dbReference type="InterPro" id="IPR035959">
    <property type="entry name" value="RutC-like_sf"/>
</dbReference>
<keyword evidence="2" id="KW-1185">Reference proteome</keyword>
<dbReference type="Gene3D" id="3.30.1330.40">
    <property type="entry name" value="RutC-like"/>
    <property type="match status" value="1"/>
</dbReference>
<dbReference type="AlphaFoldDB" id="A0A0M0JCX1"/>
<comment type="caution">
    <text evidence="1">The sequence shown here is derived from an EMBL/GenBank/DDBJ whole genome shotgun (WGS) entry which is preliminary data.</text>
</comment>
<gene>
    <name evidence="1" type="ORF">Ctob_009669</name>
</gene>
<reference evidence="2" key="1">
    <citation type="journal article" date="2015" name="PLoS Genet.">
        <title>Genome Sequence and Transcriptome Analyses of Chrysochromulina tobin: Metabolic Tools for Enhanced Algal Fitness in the Prominent Order Prymnesiales (Haptophyceae).</title>
        <authorList>
            <person name="Hovde B.T."/>
            <person name="Deodato C.R."/>
            <person name="Hunsperger H.M."/>
            <person name="Ryken S.A."/>
            <person name="Yost W."/>
            <person name="Jha R.K."/>
            <person name="Patterson J."/>
            <person name="Monnat R.J. Jr."/>
            <person name="Barlow S.B."/>
            <person name="Starkenburg S.R."/>
            <person name="Cattolico R.A."/>
        </authorList>
    </citation>
    <scope>NUCLEOTIDE SEQUENCE</scope>
    <source>
        <strain evidence="2">CCMP291</strain>
    </source>
</reference>
<dbReference type="Proteomes" id="UP000037460">
    <property type="component" value="Unassembled WGS sequence"/>
</dbReference>
<proteinExistence type="predicted"/>
<name>A0A0M0JCX1_9EUKA</name>
<dbReference type="InterPro" id="IPR006175">
    <property type="entry name" value="YjgF/YER057c/UK114"/>
</dbReference>
<dbReference type="CDD" id="cd00448">
    <property type="entry name" value="YjgF_YER057c_UK114_family"/>
    <property type="match status" value="1"/>
</dbReference>
<dbReference type="PANTHER" id="PTHR11803:SF39">
    <property type="entry name" value="2-IMINOBUTANOATE_2-IMINOPROPANOATE DEAMINASE"/>
    <property type="match status" value="1"/>
</dbReference>
<dbReference type="PANTHER" id="PTHR11803">
    <property type="entry name" value="2-IMINOBUTANOATE/2-IMINOPROPANOATE DEAMINASE RIDA"/>
    <property type="match status" value="1"/>
</dbReference>
<dbReference type="Pfam" id="PF01042">
    <property type="entry name" value="Ribonuc_L-PSP"/>
    <property type="match status" value="1"/>
</dbReference>
<protein>
    <submittedName>
        <fullName evidence="1">Endoribonuclease l-psp</fullName>
    </submittedName>
</protein>
<evidence type="ECO:0000313" key="1">
    <source>
        <dbReference type="EMBL" id="KOO24053.1"/>
    </source>
</evidence>